<evidence type="ECO:0000313" key="1">
    <source>
        <dbReference type="EMBL" id="MDL5034313.1"/>
    </source>
</evidence>
<organism evidence="1 2">
    <name type="scientific">Roseateles subflavus</name>
    <dbReference type="NCBI Taxonomy" id="3053353"/>
    <lineage>
        <taxon>Bacteria</taxon>
        <taxon>Pseudomonadati</taxon>
        <taxon>Pseudomonadota</taxon>
        <taxon>Betaproteobacteria</taxon>
        <taxon>Burkholderiales</taxon>
        <taxon>Sphaerotilaceae</taxon>
        <taxon>Roseateles</taxon>
    </lineage>
</organism>
<dbReference type="Proteomes" id="UP001238603">
    <property type="component" value="Unassembled WGS sequence"/>
</dbReference>
<name>A0ABT7LN57_9BURK</name>
<proteinExistence type="predicted"/>
<protein>
    <submittedName>
        <fullName evidence="1">Uncharacterized protein</fullName>
    </submittedName>
</protein>
<gene>
    <name evidence="1" type="ORF">QRD43_20595</name>
</gene>
<dbReference type="EMBL" id="JASVDS010000008">
    <property type="protein sequence ID" value="MDL5034313.1"/>
    <property type="molecule type" value="Genomic_DNA"/>
</dbReference>
<dbReference type="RefSeq" id="WP_285984389.1">
    <property type="nucleotide sequence ID" value="NZ_JASVDS010000008.1"/>
</dbReference>
<comment type="caution">
    <text evidence="1">The sequence shown here is derived from an EMBL/GenBank/DDBJ whole genome shotgun (WGS) entry which is preliminary data.</text>
</comment>
<reference evidence="1 2" key="1">
    <citation type="submission" date="2023-06" db="EMBL/GenBank/DDBJ databases">
        <title>Pelomonas sp. APW6 16S ribosomal RNA gene genome sequencing and assembly.</title>
        <authorList>
            <person name="Woo H."/>
        </authorList>
    </citation>
    <scope>NUCLEOTIDE SEQUENCE [LARGE SCALE GENOMIC DNA]</scope>
    <source>
        <strain evidence="1 2">APW6</strain>
    </source>
</reference>
<keyword evidence="2" id="KW-1185">Reference proteome</keyword>
<sequence length="108" mass="12065">MSSPFVERLLAQAKANQADQLQAFDQALASTVEDASLTDDDRRKAEQLLFALNVVAVVANQMAPWVASGPTLQDKHWATDYYMAIRDGKVRPLHFDSEIEEVLQHVIP</sequence>
<accession>A0ABT7LN57</accession>
<evidence type="ECO:0000313" key="2">
    <source>
        <dbReference type="Proteomes" id="UP001238603"/>
    </source>
</evidence>